<organism evidence="1">
    <name type="scientific">marine sediment metagenome</name>
    <dbReference type="NCBI Taxonomy" id="412755"/>
    <lineage>
        <taxon>unclassified sequences</taxon>
        <taxon>metagenomes</taxon>
        <taxon>ecological metagenomes</taxon>
    </lineage>
</organism>
<reference evidence="1" key="1">
    <citation type="journal article" date="2014" name="Front. Microbiol.">
        <title>High frequency of phylogenetically diverse reductive dehalogenase-homologous genes in deep subseafloor sedimentary metagenomes.</title>
        <authorList>
            <person name="Kawai M."/>
            <person name="Futagami T."/>
            <person name="Toyoda A."/>
            <person name="Takaki Y."/>
            <person name="Nishi S."/>
            <person name="Hori S."/>
            <person name="Arai W."/>
            <person name="Tsubouchi T."/>
            <person name="Morono Y."/>
            <person name="Uchiyama I."/>
            <person name="Ito T."/>
            <person name="Fujiyama A."/>
            <person name="Inagaki F."/>
            <person name="Takami H."/>
        </authorList>
    </citation>
    <scope>NUCLEOTIDE SEQUENCE</scope>
    <source>
        <strain evidence="1">Expedition CK06-06</strain>
    </source>
</reference>
<gene>
    <name evidence="1" type="ORF">S06H3_19530</name>
</gene>
<feature type="non-terminal residue" evidence="1">
    <location>
        <position position="1"/>
    </location>
</feature>
<protein>
    <recommendedName>
        <fullName evidence="2">N-sulphoglucosamine sulphohydrolase C-terminal domain-containing protein</fullName>
    </recommendedName>
</protein>
<proteinExistence type="predicted"/>
<evidence type="ECO:0008006" key="2">
    <source>
        <dbReference type="Google" id="ProtNLM"/>
    </source>
</evidence>
<accession>X1MK63</accession>
<evidence type="ECO:0000313" key="1">
    <source>
        <dbReference type="EMBL" id="GAI06774.1"/>
    </source>
</evidence>
<dbReference type="AlphaFoldDB" id="X1MK63"/>
<dbReference type="EMBL" id="BARV01010007">
    <property type="protein sequence ID" value="GAI06774.1"/>
    <property type="molecule type" value="Genomic_DNA"/>
</dbReference>
<dbReference type="Gene3D" id="3.40.720.10">
    <property type="entry name" value="Alkaline Phosphatase, subunit A"/>
    <property type="match status" value="1"/>
</dbReference>
<dbReference type="SUPFAM" id="SSF53649">
    <property type="entry name" value="Alkaline phosphatase-like"/>
    <property type="match status" value="1"/>
</dbReference>
<sequence>RSFKGLITRGGYEPREAIFAEKTYYVYYDPIRAIRTEKWKLIANFEPAYWHELYPHLIINSNYVEIYKALASLHEKRYSPYHPPFELYDLEADPWEGNNLAENSRFKDIRDWLIKQLRQWMQDTGDPLLEGPMAQGAYRNRMSAFKDL</sequence>
<dbReference type="InterPro" id="IPR017850">
    <property type="entry name" value="Alkaline_phosphatase_core_sf"/>
</dbReference>
<name>X1MK63_9ZZZZ</name>
<comment type="caution">
    <text evidence="1">The sequence shown here is derived from an EMBL/GenBank/DDBJ whole genome shotgun (WGS) entry which is preliminary data.</text>
</comment>